<gene>
    <name evidence="2" type="ORF">KK2020170_02950</name>
</gene>
<keyword evidence="1" id="KW-1133">Transmembrane helix</keyword>
<accession>A0ABM7S1H0</accession>
<sequence length="327" mass="38829">MSRKEAKYRGTKCLNCNTPLDISERYCHYCGQLNSTKRITLSDFIEEFFSNFYAYDSKIRNTFSYLFTKPAFVAHQIINGKRQTFANPFRLFLSISIIYFLFSSFFNPEESSIFKTKQIENNDSIKRETNFTYYSSKEIKNSSYFIKKIKTLDNYYSAIEENEEIDFNNANKKLGLTNSSDNHYLYTRAELTKDFVKNGLQSKIMKAYNEKRPFIIFLLLPFITIAFLISFRNKTYNYTDHLVFVYTVATVLFIKYFFDLLFLHIVGFPIESITAILFILYIYRSLRKFYNYSRWKTILKFVLLTFTSTIIGIPILLLTFIFVFLIT</sequence>
<reference evidence="2 3" key="1">
    <citation type="submission" date="2021-06" db="EMBL/GenBank/DDBJ databases">
        <title>Whole genome sequences of Flavobacterium sp. KK2020170 and assembly.</title>
        <authorList>
            <person name="Kitahara K."/>
            <person name="Miyoshi S."/>
            <person name="Uesaka K."/>
        </authorList>
    </citation>
    <scope>NUCLEOTIDE SEQUENCE [LARGE SCALE GENOMIC DNA]</scope>
    <source>
        <strain evidence="2 3">KK2020170</strain>
    </source>
</reference>
<evidence type="ECO:0008006" key="4">
    <source>
        <dbReference type="Google" id="ProtNLM"/>
    </source>
</evidence>
<keyword evidence="1" id="KW-0472">Membrane</keyword>
<dbReference type="Proteomes" id="UP000825258">
    <property type="component" value="Chromosome"/>
</dbReference>
<organism evidence="2 3">
    <name type="scientific">Flavobacterium okayamense</name>
    <dbReference type="NCBI Taxonomy" id="2830782"/>
    <lineage>
        <taxon>Bacteria</taxon>
        <taxon>Pseudomonadati</taxon>
        <taxon>Bacteroidota</taxon>
        <taxon>Flavobacteriia</taxon>
        <taxon>Flavobacteriales</taxon>
        <taxon>Flavobacteriaceae</taxon>
        <taxon>Flavobacterium</taxon>
    </lineage>
</organism>
<feature type="transmembrane region" description="Helical" evidence="1">
    <location>
        <begin position="303"/>
        <end position="326"/>
    </location>
</feature>
<dbReference type="InterPro" id="IPR022134">
    <property type="entry name" value="DUF3667"/>
</dbReference>
<proteinExistence type="predicted"/>
<feature type="transmembrane region" description="Helical" evidence="1">
    <location>
        <begin position="89"/>
        <end position="106"/>
    </location>
</feature>
<keyword evidence="3" id="KW-1185">Reference proteome</keyword>
<feature type="transmembrane region" description="Helical" evidence="1">
    <location>
        <begin position="264"/>
        <end position="283"/>
    </location>
</feature>
<evidence type="ECO:0000313" key="3">
    <source>
        <dbReference type="Proteomes" id="UP000825258"/>
    </source>
</evidence>
<feature type="transmembrane region" description="Helical" evidence="1">
    <location>
        <begin position="214"/>
        <end position="231"/>
    </location>
</feature>
<evidence type="ECO:0000313" key="2">
    <source>
        <dbReference type="EMBL" id="BCY27427.1"/>
    </source>
</evidence>
<keyword evidence="1" id="KW-0812">Transmembrane</keyword>
<protein>
    <recommendedName>
        <fullName evidence="4">DUF3667 domain-containing protein</fullName>
    </recommendedName>
</protein>
<name>A0ABM7S1H0_9FLAO</name>
<dbReference type="EMBL" id="AP024749">
    <property type="protein sequence ID" value="BCY27427.1"/>
    <property type="molecule type" value="Genomic_DNA"/>
</dbReference>
<feature type="transmembrane region" description="Helical" evidence="1">
    <location>
        <begin position="238"/>
        <end position="258"/>
    </location>
</feature>
<dbReference type="Pfam" id="PF12412">
    <property type="entry name" value="DUF3667"/>
    <property type="match status" value="1"/>
</dbReference>
<evidence type="ECO:0000256" key="1">
    <source>
        <dbReference type="SAM" id="Phobius"/>
    </source>
</evidence>